<accession>A0ABY3WIV8</accession>
<protein>
    <submittedName>
        <fullName evidence="1">Uncharacterized protein</fullName>
    </submittedName>
</protein>
<dbReference type="RefSeq" id="WP_381595626.1">
    <property type="nucleotide sequence ID" value="NZ_CP071872.1"/>
</dbReference>
<organism evidence="1 2">
    <name type="scientific">Streptomyces formicae</name>
    <dbReference type="NCBI Taxonomy" id="1616117"/>
    <lineage>
        <taxon>Bacteria</taxon>
        <taxon>Bacillati</taxon>
        <taxon>Actinomycetota</taxon>
        <taxon>Actinomycetes</taxon>
        <taxon>Kitasatosporales</taxon>
        <taxon>Streptomycetaceae</taxon>
        <taxon>Streptomyces</taxon>
    </lineage>
</organism>
<gene>
    <name evidence="1" type="ORF">J4032_08445</name>
</gene>
<dbReference type="EMBL" id="CP071872">
    <property type="protein sequence ID" value="UNM11561.1"/>
    <property type="molecule type" value="Genomic_DNA"/>
</dbReference>
<evidence type="ECO:0000313" key="2">
    <source>
        <dbReference type="Proteomes" id="UP000828924"/>
    </source>
</evidence>
<reference evidence="1 2" key="1">
    <citation type="submission" date="2021-03" db="EMBL/GenBank/DDBJ databases">
        <title>Complete genome of Streptomyces formicae strain 1H-GS9 (DSM 100524).</title>
        <authorList>
            <person name="Atanasov K.E."/>
            <person name="Altabella T."/>
            <person name="Ferrer A."/>
        </authorList>
    </citation>
    <scope>NUCLEOTIDE SEQUENCE [LARGE SCALE GENOMIC DNA]</scope>
    <source>
        <strain evidence="1 2">1H-GS9</strain>
    </source>
</reference>
<keyword evidence="2" id="KW-1185">Reference proteome</keyword>
<name>A0ABY3WIV8_9ACTN</name>
<proteinExistence type="predicted"/>
<sequence>MPGHDGSYVCPLLARQLKLNSTVDDRGLAPVTSRMGSAEEDFAFSRPVTLPVARIDHPGPLGDRYRRT</sequence>
<dbReference type="Proteomes" id="UP000828924">
    <property type="component" value="Chromosome"/>
</dbReference>
<evidence type="ECO:0000313" key="1">
    <source>
        <dbReference type="EMBL" id="UNM11561.1"/>
    </source>
</evidence>